<dbReference type="AlphaFoldDB" id="A0A8K0DAP8"/>
<name>A0A8K0DAP8_IGNLU</name>
<sequence>LLLPLPQTNQADSPRIIIVRCENADPSKISFVTVVKTSLMILDILFNEDDNFVVAGQTGFINLNGMTLRHAVQITPTISKKILRYLQDCYPSRPKEMFFINTPTFFESLYNIARPILKAKVLDRFYIYNGKNIENIHQHISLSVLPKEYGGEGSSLDELT</sequence>
<dbReference type="PANTHER" id="PTHR10174:SF224">
    <property type="entry name" value="RETINOL-BINDING PROTEIN PINTA"/>
    <property type="match status" value="1"/>
</dbReference>
<dbReference type="Gene3D" id="1.20.5.1200">
    <property type="entry name" value="Alpha-tocopherol transfer"/>
    <property type="match status" value="1"/>
</dbReference>
<dbReference type="InterPro" id="IPR036865">
    <property type="entry name" value="CRAL-TRIO_dom_sf"/>
</dbReference>
<dbReference type="Pfam" id="PF00650">
    <property type="entry name" value="CRAL_TRIO"/>
    <property type="match status" value="1"/>
</dbReference>
<gene>
    <name evidence="2" type="ORF">ILUMI_06079</name>
</gene>
<accession>A0A8K0DAP8</accession>
<dbReference type="GO" id="GO:0016020">
    <property type="term" value="C:membrane"/>
    <property type="evidence" value="ECO:0007669"/>
    <property type="project" value="TreeGrafter"/>
</dbReference>
<dbReference type="CDD" id="cd00170">
    <property type="entry name" value="SEC14"/>
    <property type="match status" value="1"/>
</dbReference>
<dbReference type="SMART" id="SM00516">
    <property type="entry name" value="SEC14"/>
    <property type="match status" value="1"/>
</dbReference>
<dbReference type="GO" id="GO:1902936">
    <property type="term" value="F:phosphatidylinositol bisphosphate binding"/>
    <property type="evidence" value="ECO:0007669"/>
    <property type="project" value="TreeGrafter"/>
</dbReference>
<dbReference type="PANTHER" id="PTHR10174">
    <property type="entry name" value="ALPHA-TOCOPHEROL TRANSFER PROTEIN-RELATED"/>
    <property type="match status" value="1"/>
</dbReference>
<feature type="non-terminal residue" evidence="2">
    <location>
        <position position="1"/>
    </location>
</feature>
<protein>
    <recommendedName>
        <fullName evidence="1">CRAL-TRIO domain-containing protein</fullName>
    </recommendedName>
</protein>
<dbReference type="InterPro" id="IPR001251">
    <property type="entry name" value="CRAL-TRIO_dom"/>
</dbReference>
<dbReference type="OrthoDB" id="6688061at2759"/>
<evidence type="ECO:0000313" key="3">
    <source>
        <dbReference type="Proteomes" id="UP000801492"/>
    </source>
</evidence>
<evidence type="ECO:0000313" key="2">
    <source>
        <dbReference type="EMBL" id="KAF2900107.1"/>
    </source>
</evidence>
<dbReference type="SUPFAM" id="SSF52087">
    <property type="entry name" value="CRAL/TRIO domain"/>
    <property type="match status" value="1"/>
</dbReference>
<proteinExistence type="predicted"/>
<dbReference type="Proteomes" id="UP000801492">
    <property type="component" value="Unassembled WGS sequence"/>
</dbReference>
<feature type="domain" description="CRAL-TRIO" evidence="1">
    <location>
        <begin position="1"/>
        <end position="157"/>
    </location>
</feature>
<dbReference type="Gene3D" id="3.40.525.10">
    <property type="entry name" value="CRAL-TRIO lipid binding domain"/>
    <property type="match status" value="1"/>
</dbReference>
<evidence type="ECO:0000259" key="1">
    <source>
        <dbReference type="PROSITE" id="PS50191"/>
    </source>
</evidence>
<comment type="caution">
    <text evidence="2">The sequence shown here is derived from an EMBL/GenBank/DDBJ whole genome shotgun (WGS) entry which is preliminary data.</text>
</comment>
<keyword evidence="3" id="KW-1185">Reference proteome</keyword>
<dbReference type="PRINTS" id="PR00180">
    <property type="entry name" value="CRETINALDHBP"/>
</dbReference>
<dbReference type="EMBL" id="VTPC01002383">
    <property type="protein sequence ID" value="KAF2900107.1"/>
    <property type="molecule type" value="Genomic_DNA"/>
</dbReference>
<feature type="non-terminal residue" evidence="2">
    <location>
        <position position="160"/>
    </location>
</feature>
<reference evidence="2" key="1">
    <citation type="submission" date="2019-08" db="EMBL/GenBank/DDBJ databases">
        <title>The genome of the North American firefly Photinus pyralis.</title>
        <authorList>
            <consortium name="Photinus pyralis genome working group"/>
            <person name="Fallon T.R."/>
            <person name="Sander Lower S.E."/>
            <person name="Weng J.-K."/>
        </authorList>
    </citation>
    <scope>NUCLEOTIDE SEQUENCE</scope>
    <source>
        <strain evidence="2">TRF0915ILg1</strain>
        <tissue evidence="2">Whole body</tissue>
    </source>
</reference>
<organism evidence="2 3">
    <name type="scientific">Ignelater luminosus</name>
    <name type="common">Cucubano</name>
    <name type="synonym">Pyrophorus luminosus</name>
    <dbReference type="NCBI Taxonomy" id="2038154"/>
    <lineage>
        <taxon>Eukaryota</taxon>
        <taxon>Metazoa</taxon>
        <taxon>Ecdysozoa</taxon>
        <taxon>Arthropoda</taxon>
        <taxon>Hexapoda</taxon>
        <taxon>Insecta</taxon>
        <taxon>Pterygota</taxon>
        <taxon>Neoptera</taxon>
        <taxon>Endopterygota</taxon>
        <taxon>Coleoptera</taxon>
        <taxon>Polyphaga</taxon>
        <taxon>Elateriformia</taxon>
        <taxon>Elateroidea</taxon>
        <taxon>Elateridae</taxon>
        <taxon>Agrypninae</taxon>
        <taxon>Pyrophorini</taxon>
        <taxon>Ignelater</taxon>
    </lineage>
</organism>
<dbReference type="PROSITE" id="PS50191">
    <property type="entry name" value="CRAL_TRIO"/>
    <property type="match status" value="1"/>
</dbReference>